<proteinExistence type="predicted"/>
<dbReference type="Proteomes" id="UP000029409">
    <property type="component" value="Chromosome"/>
</dbReference>
<gene>
    <name evidence="1" type="ORF">PDUR_26090</name>
</gene>
<evidence type="ECO:0008006" key="3">
    <source>
        <dbReference type="Google" id="ProtNLM"/>
    </source>
</evidence>
<dbReference type="RefSeq" id="WP_052410395.1">
    <property type="nucleotide sequence ID" value="NZ_CP009288.1"/>
</dbReference>
<evidence type="ECO:0000313" key="1">
    <source>
        <dbReference type="EMBL" id="AIQ14962.1"/>
    </source>
</evidence>
<dbReference type="OrthoDB" id="2237247at2"/>
<dbReference type="InterPro" id="IPR036237">
    <property type="entry name" value="Xyl_isomerase-like_sf"/>
</dbReference>
<sequence>MTQVFTTTASLGPLAADGGQELCVPVAIAAGCAGIEIRRELFREETPRLDDLKDLIRKGQLVSVYSAPIELWKADGSLNVEKLDVVIPEALSIGAVWLKTSLGHYKSGVSDLEGLKKYWKSLVSDSEALELTVENDQTLHGGNVMKLRKFFEDCTEAGLFIQMTFDIGNWEFTEEEAMKAAAELNKYVGYIHLKHVEKIDGKLVTLGLPEEKDSLWRNILDLLPRDVPRTIEFPVEGEDVEGVLRQYVSMISEA</sequence>
<dbReference type="EMBL" id="CP009288">
    <property type="protein sequence ID" value="AIQ14962.1"/>
    <property type="molecule type" value="Genomic_DNA"/>
</dbReference>
<reference evidence="1 2" key="1">
    <citation type="submission" date="2014-08" db="EMBL/GenBank/DDBJ databases">
        <title>Comparative genomics of the Paenibacillus odorifer group.</title>
        <authorList>
            <person name="den Bakker H.C."/>
            <person name="Tsai Y.-C."/>
            <person name="Martin N."/>
            <person name="Korlach J."/>
            <person name="Wiedmann M."/>
        </authorList>
    </citation>
    <scope>NUCLEOTIDE SEQUENCE [LARGE SCALE GENOMIC DNA]</scope>
    <source>
        <strain evidence="1 2">DSM 1735</strain>
    </source>
</reference>
<keyword evidence="2" id="KW-1185">Reference proteome</keyword>
<dbReference type="Gene3D" id="3.20.20.150">
    <property type="entry name" value="Divalent-metal-dependent TIM barrel enzymes"/>
    <property type="match status" value="1"/>
</dbReference>
<accession>A0A089HV62</accession>
<organism evidence="1 2">
    <name type="scientific">Paenibacillus durus</name>
    <name type="common">Paenibacillus azotofixans</name>
    <dbReference type="NCBI Taxonomy" id="44251"/>
    <lineage>
        <taxon>Bacteria</taxon>
        <taxon>Bacillati</taxon>
        <taxon>Bacillota</taxon>
        <taxon>Bacilli</taxon>
        <taxon>Bacillales</taxon>
        <taxon>Paenibacillaceae</taxon>
        <taxon>Paenibacillus</taxon>
    </lineage>
</organism>
<dbReference type="AlphaFoldDB" id="A0A089HV62"/>
<dbReference type="SUPFAM" id="SSF51658">
    <property type="entry name" value="Xylose isomerase-like"/>
    <property type="match status" value="1"/>
</dbReference>
<protein>
    <recommendedName>
        <fullName evidence="3">Xylose isomerase-like TIM barrel domain-containing protein</fullName>
    </recommendedName>
</protein>
<name>A0A089HV62_PAEDU</name>
<evidence type="ECO:0000313" key="2">
    <source>
        <dbReference type="Proteomes" id="UP000029409"/>
    </source>
</evidence>
<dbReference type="eggNOG" id="COG1082">
    <property type="taxonomic scope" value="Bacteria"/>
</dbReference>
<dbReference type="KEGG" id="pdu:PDUR_26090"/>
<dbReference type="STRING" id="44251.PDUR_26090"/>